<evidence type="ECO:0008006" key="3">
    <source>
        <dbReference type="Google" id="ProtNLM"/>
    </source>
</evidence>
<protein>
    <recommendedName>
        <fullName evidence="3">Endonuclease-reverse transcriptase</fullName>
    </recommendedName>
</protein>
<accession>A0A9N9SNZ6</accession>
<proteinExistence type="predicted"/>
<keyword evidence="2" id="KW-1185">Reference proteome</keyword>
<dbReference type="Proteomes" id="UP001153709">
    <property type="component" value="Chromosome 10"/>
</dbReference>
<dbReference type="AlphaFoldDB" id="A0A9N9SNZ6"/>
<reference evidence="1" key="1">
    <citation type="submission" date="2022-01" db="EMBL/GenBank/DDBJ databases">
        <authorList>
            <person name="King R."/>
        </authorList>
    </citation>
    <scope>NUCLEOTIDE SEQUENCE</scope>
</reference>
<evidence type="ECO:0000313" key="1">
    <source>
        <dbReference type="EMBL" id="CAG9828643.1"/>
    </source>
</evidence>
<sequence length="228" mass="27043">MLVTKDPIANEERETVFGSHTFGHVDNFTYLGSLLTATNKTSEEIKRRINLTNRTYYGLQKHFHSRNIQRRTKIIIYKTLLRPVLTYGAETWTLTQKDERLLGIFKRKILCKIFEAINVQGQWRRRYKFELYQLFDEPDGITFIKTQRLRLAGHIIRMPENTTAKKLTTGTPVGRRSKGRPRIRLLDGVDSDLRILKIRKWQHVARNRTEWRRILEQAKIHRGLSSQR</sequence>
<dbReference type="EMBL" id="OU898285">
    <property type="protein sequence ID" value="CAG9828643.1"/>
    <property type="molecule type" value="Genomic_DNA"/>
</dbReference>
<evidence type="ECO:0000313" key="2">
    <source>
        <dbReference type="Proteomes" id="UP001153709"/>
    </source>
</evidence>
<dbReference type="PANTHER" id="PTHR47027">
    <property type="entry name" value="REVERSE TRANSCRIPTASE DOMAIN-CONTAINING PROTEIN"/>
    <property type="match status" value="1"/>
</dbReference>
<organism evidence="1 2">
    <name type="scientific">Diabrotica balteata</name>
    <name type="common">Banded cucumber beetle</name>
    <dbReference type="NCBI Taxonomy" id="107213"/>
    <lineage>
        <taxon>Eukaryota</taxon>
        <taxon>Metazoa</taxon>
        <taxon>Ecdysozoa</taxon>
        <taxon>Arthropoda</taxon>
        <taxon>Hexapoda</taxon>
        <taxon>Insecta</taxon>
        <taxon>Pterygota</taxon>
        <taxon>Neoptera</taxon>
        <taxon>Endopterygota</taxon>
        <taxon>Coleoptera</taxon>
        <taxon>Polyphaga</taxon>
        <taxon>Cucujiformia</taxon>
        <taxon>Chrysomeloidea</taxon>
        <taxon>Chrysomelidae</taxon>
        <taxon>Galerucinae</taxon>
        <taxon>Diabroticina</taxon>
        <taxon>Diabroticites</taxon>
        <taxon>Diabrotica</taxon>
    </lineage>
</organism>
<dbReference type="OrthoDB" id="410404at2759"/>
<dbReference type="PANTHER" id="PTHR47027:SF29">
    <property type="entry name" value="C2H2-TYPE DOMAIN-CONTAINING PROTEIN"/>
    <property type="match status" value="1"/>
</dbReference>
<name>A0A9N9SNZ6_DIABA</name>
<gene>
    <name evidence="1" type="ORF">DIABBA_LOCUS2548</name>
</gene>